<accession>A0A084QV58</accession>
<feature type="compositionally biased region" description="Basic and acidic residues" evidence="1">
    <location>
        <begin position="374"/>
        <end position="383"/>
    </location>
</feature>
<dbReference type="InParanoid" id="A0A084QV58"/>
<evidence type="ECO:0000313" key="3">
    <source>
        <dbReference type="EMBL" id="KFA67843.1"/>
    </source>
</evidence>
<feature type="signal peptide" evidence="2">
    <location>
        <begin position="1"/>
        <end position="23"/>
    </location>
</feature>
<dbReference type="InterPro" id="IPR008701">
    <property type="entry name" value="NPP1"/>
</dbReference>
<feature type="chain" id="PRO_5001779865" evidence="2">
    <location>
        <begin position="24"/>
        <end position="394"/>
    </location>
</feature>
<dbReference type="EMBL" id="KL660090">
    <property type="protein sequence ID" value="KFA67843.1"/>
    <property type="molecule type" value="Genomic_DNA"/>
</dbReference>
<dbReference type="PANTHER" id="PTHR33657:SF6">
    <property type="entry name" value="SECRETED PROTEIN"/>
    <property type="match status" value="1"/>
</dbReference>
<keyword evidence="2" id="KW-0732">Signal</keyword>
<keyword evidence="4" id="KW-1185">Reference proteome</keyword>
<feature type="compositionally biased region" description="Pro residues" evidence="1">
    <location>
        <begin position="384"/>
        <end position="394"/>
    </location>
</feature>
<sequence>MAATLLKLIALAGVLASAETTWSENLVLADCGIGLGENGGSTSREMMYYSGEAWGAPTYMSNVPWDGSYPWRGSGVTQTLPNGDTWTVLINNAVGDPNLAGWAVHTYDSNVLPCWSRHLDGLYRLDDGKWCSMAYICNHAPFTSPDPAPAPDPSPVPKPPPAPGPLGENATPGALKYQPVIDFDNSACYNTAAITSDGHCNDGLEIGHGNCRQMDRLYNSNTYVREKCTDDGWCFYLYGYYFEKDEGGALAHGHKHDWEHLAVWTLHNEAKYLAWSAHGNYKVNKPDTVEWQGQNPKFVVERDMATTHAFRRAEGNEPAENASGGWYRSPLVSVERMDRALKERMLTHNWGSAHPDLTDERFEKAYQSTWELAKDLDNVRPPRPDPIPPPHREL</sequence>
<dbReference type="OrthoDB" id="89086at2759"/>
<dbReference type="AlphaFoldDB" id="A0A084QV58"/>
<dbReference type="OMA" id="REMMYYS"/>
<dbReference type="Proteomes" id="UP000028524">
    <property type="component" value="Unassembled WGS sequence"/>
</dbReference>
<proteinExistence type="predicted"/>
<reference evidence="3 4" key="1">
    <citation type="journal article" date="2014" name="BMC Genomics">
        <title>Comparative genome sequencing reveals chemotype-specific gene clusters in the toxigenic black mold Stachybotrys.</title>
        <authorList>
            <person name="Semeiks J."/>
            <person name="Borek D."/>
            <person name="Otwinowski Z."/>
            <person name="Grishin N.V."/>
        </authorList>
    </citation>
    <scope>NUCLEOTIDE SEQUENCE [LARGE SCALE GENOMIC DNA]</scope>
    <source>
        <strain evidence="3 4">IBT 40285</strain>
    </source>
</reference>
<dbReference type="PANTHER" id="PTHR33657">
    <property type="entry name" value="DOMAIN PROTEIN, PUTATIVE (AFU_ORTHOLOGUE AFUA_5G00600)-RELATED"/>
    <property type="match status" value="1"/>
</dbReference>
<name>A0A084QV58_STAC4</name>
<feature type="compositionally biased region" description="Pro residues" evidence="1">
    <location>
        <begin position="146"/>
        <end position="164"/>
    </location>
</feature>
<organism evidence="3 4">
    <name type="scientific">Stachybotrys chlorohalonatus (strain IBT 40285)</name>
    <dbReference type="NCBI Taxonomy" id="1283841"/>
    <lineage>
        <taxon>Eukaryota</taxon>
        <taxon>Fungi</taxon>
        <taxon>Dikarya</taxon>
        <taxon>Ascomycota</taxon>
        <taxon>Pezizomycotina</taxon>
        <taxon>Sordariomycetes</taxon>
        <taxon>Hypocreomycetidae</taxon>
        <taxon>Hypocreales</taxon>
        <taxon>Stachybotryaceae</taxon>
        <taxon>Stachybotrys</taxon>
    </lineage>
</organism>
<dbReference type="STRING" id="1283841.A0A084QV58"/>
<feature type="region of interest" description="Disordered" evidence="1">
    <location>
        <begin position="374"/>
        <end position="394"/>
    </location>
</feature>
<evidence type="ECO:0000313" key="4">
    <source>
        <dbReference type="Proteomes" id="UP000028524"/>
    </source>
</evidence>
<feature type="region of interest" description="Disordered" evidence="1">
    <location>
        <begin position="146"/>
        <end position="171"/>
    </location>
</feature>
<dbReference type="Pfam" id="PF05630">
    <property type="entry name" value="NPP1"/>
    <property type="match status" value="1"/>
</dbReference>
<dbReference type="HOGENOM" id="CLU_707990_0_0_1"/>
<evidence type="ECO:0000256" key="2">
    <source>
        <dbReference type="SAM" id="SignalP"/>
    </source>
</evidence>
<protein>
    <submittedName>
        <fullName evidence="3">Uncharacterized protein</fullName>
    </submittedName>
</protein>
<gene>
    <name evidence="3" type="ORF">S40285_09036</name>
</gene>
<evidence type="ECO:0000256" key="1">
    <source>
        <dbReference type="SAM" id="MobiDB-lite"/>
    </source>
</evidence>